<dbReference type="AlphaFoldDB" id="A0A7D3Y3F7"/>
<organism evidence="3 4">
    <name type="scientific">Kroppenstedtia pulmonis</name>
    <dbReference type="NCBI Taxonomy" id="1380685"/>
    <lineage>
        <taxon>Bacteria</taxon>
        <taxon>Bacillati</taxon>
        <taxon>Bacillota</taxon>
        <taxon>Bacilli</taxon>
        <taxon>Bacillales</taxon>
        <taxon>Thermoactinomycetaceae</taxon>
        <taxon>Kroppenstedtia</taxon>
    </lineage>
</organism>
<reference evidence="3 4" key="1">
    <citation type="submission" date="2020-01" db="EMBL/GenBank/DDBJ databases">
        <authorList>
            <person name="Gulvik C.A."/>
            <person name="Batra D.G."/>
        </authorList>
    </citation>
    <scope>NUCLEOTIDE SEQUENCE [LARGE SCALE GENOMIC DNA]</scope>
    <source>
        <strain evidence="3 4">W9323</strain>
    </source>
</reference>
<dbReference type="EC" id="3.1.4.58" evidence="2"/>
<dbReference type="InterPro" id="IPR004175">
    <property type="entry name" value="RNA_CPDase"/>
</dbReference>
<accession>A0A7D3Y3F7</accession>
<dbReference type="GO" id="GO:0008664">
    <property type="term" value="F:RNA 2',3'-cyclic 3'-phosphodiesterase activity"/>
    <property type="evidence" value="ECO:0007669"/>
    <property type="project" value="UniProtKB-EC"/>
</dbReference>
<evidence type="ECO:0000256" key="1">
    <source>
        <dbReference type="ARBA" id="ARBA00022801"/>
    </source>
</evidence>
<protein>
    <recommendedName>
        <fullName evidence="2">RNA 2',3'-cyclic phosphodiesterase</fullName>
        <shortName evidence="2">RNA 2',3'-CPDase</shortName>
        <ecNumber evidence="2">3.1.4.58</ecNumber>
    </recommendedName>
</protein>
<comment type="catalytic activity">
    <reaction evidence="2">
        <text>a 3'-end 2',3'-cyclophospho-ribonucleotide-RNA + H2O = a 3'-end 2'-phospho-ribonucleotide-RNA + H(+)</text>
        <dbReference type="Rhea" id="RHEA:11828"/>
        <dbReference type="Rhea" id="RHEA-COMP:10464"/>
        <dbReference type="Rhea" id="RHEA-COMP:17353"/>
        <dbReference type="ChEBI" id="CHEBI:15377"/>
        <dbReference type="ChEBI" id="CHEBI:15378"/>
        <dbReference type="ChEBI" id="CHEBI:83064"/>
        <dbReference type="ChEBI" id="CHEBI:173113"/>
        <dbReference type="EC" id="3.1.4.58"/>
    </reaction>
</comment>
<feature type="short sequence motif" description="HXTX 1" evidence="2">
    <location>
        <begin position="46"/>
        <end position="49"/>
    </location>
</feature>
<dbReference type="KEGG" id="kpul:GXN76_03025"/>
<evidence type="ECO:0000256" key="2">
    <source>
        <dbReference type="HAMAP-Rule" id="MF_01940"/>
    </source>
</evidence>
<comment type="similarity">
    <text evidence="2">Belongs to the 2H phosphoesterase superfamily. ThpR family.</text>
</comment>
<dbReference type="InterPro" id="IPR009097">
    <property type="entry name" value="Cyclic_Pdiesterase"/>
</dbReference>
<dbReference type="HAMAP" id="MF_01940">
    <property type="entry name" value="RNA_CPDase"/>
    <property type="match status" value="1"/>
</dbReference>
<dbReference type="EMBL" id="CP048104">
    <property type="protein sequence ID" value="QKG83545.1"/>
    <property type="molecule type" value="Genomic_DNA"/>
</dbReference>
<evidence type="ECO:0000313" key="4">
    <source>
        <dbReference type="Proteomes" id="UP000503088"/>
    </source>
</evidence>
<sequence length="199" mass="22938">MTSAANYRLFIALPLPVKQRGVLAHLRDTMGQQWLFQHWVHPADYHITLQFLGACTFRQSREVKQVLKHVIAKQTPFSLILEEIRFFGVPTRPRILWAGVGGEKDRLQALYESVTDCLSPLGFAKENRPYCPHITLAKKYKKNDFPHQELDTVFSPHGRKLDWTVGEVVLYQTHLYQSPMYQPLAVFRMGEEKGAVTDS</sequence>
<dbReference type="NCBIfam" id="TIGR02258">
    <property type="entry name" value="2_5_ligase"/>
    <property type="match status" value="1"/>
</dbReference>
<dbReference type="PANTHER" id="PTHR35561">
    <property type="entry name" value="RNA 2',3'-CYCLIC PHOSPHODIESTERASE"/>
    <property type="match status" value="1"/>
</dbReference>
<name>A0A7D3Y3F7_9BACL</name>
<evidence type="ECO:0000313" key="3">
    <source>
        <dbReference type="EMBL" id="QKG83545.1"/>
    </source>
</evidence>
<gene>
    <name evidence="3" type="primary">thpR</name>
    <name evidence="3" type="ORF">GXN76_03025</name>
</gene>
<dbReference type="RefSeq" id="WP_173220385.1">
    <property type="nucleotide sequence ID" value="NZ_CP048104.1"/>
</dbReference>
<feature type="active site" description="Proton acceptor" evidence="2">
    <location>
        <position position="133"/>
    </location>
</feature>
<keyword evidence="4" id="KW-1185">Reference proteome</keyword>
<feature type="active site" description="Proton donor" evidence="2">
    <location>
        <position position="46"/>
    </location>
</feature>
<dbReference type="SUPFAM" id="SSF55144">
    <property type="entry name" value="LigT-like"/>
    <property type="match status" value="1"/>
</dbReference>
<proteinExistence type="inferred from homology"/>
<dbReference type="Pfam" id="PF13563">
    <property type="entry name" value="2_5_RNA_ligase2"/>
    <property type="match status" value="1"/>
</dbReference>
<comment type="function">
    <text evidence="2">Hydrolyzes RNA 2',3'-cyclic phosphodiester to an RNA 2'-phosphomonoester.</text>
</comment>
<dbReference type="Proteomes" id="UP000503088">
    <property type="component" value="Chromosome"/>
</dbReference>
<dbReference type="PANTHER" id="PTHR35561:SF1">
    <property type="entry name" value="RNA 2',3'-CYCLIC PHOSPHODIESTERASE"/>
    <property type="match status" value="1"/>
</dbReference>
<dbReference type="Gene3D" id="3.90.1140.10">
    <property type="entry name" value="Cyclic phosphodiesterase"/>
    <property type="match status" value="1"/>
</dbReference>
<feature type="short sequence motif" description="HXTX 2" evidence="2">
    <location>
        <begin position="133"/>
        <end position="136"/>
    </location>
</feature>
<dbReference type="GO" id="GO:0004113">
    <property type="term" value="F:2',3'-cyclic-nucleotide 3'-phosphodiesterase activity"/>
    <property type="evidence" value="ECO:0007669"/>
    <property type="project" value="InterPro"/>
</dbReference>
<keyword evidence="1 2" id="KW-0378">Hydrolase</keyword>